<organism evidence="1 2">
    <name type="scientific">Hibiscus sabdariffa</name>
    <name type="common">roselle</name>
    <dbReference type="NCBI Taxonomy" id="183260"/>
    <lineage>
        <taxon>Eukaryota</taxon>
        <taxon>Viridiplantae</taxon>
        <taxon>Streptophyta</taxon>
        <taxon>Embryophyta</taxon>
        <taxon>Tracheophyta</taxon>
        <taxon>Spermatophyta</taxon>
        <taxon>Magnoliopsida</taxon>
        <taxon>eudicotyledons</taxon>
        <taxon>Gunneridae</taxon>
        <taxon>Pentapetalae</taxon>
        <taxon>rosids</taxon>
        <taxon>malvids</taxon>
        <taxon>Malvales</taxon>
        <taxon>Malvaceae</taxon>
        <taxon>Malvoideae</taxon>
        <taxon>Hibiscus</taxon>
    </lineage>
</organism>
<dbReference type="EMBL" id="JBBPBN010001709">
    <property type="protein sequence ID" value="KAK8477688.1"/>
    <property type="molecule type" value="Genomic_DNA"/>
</dbReference>
<proteinExistence type="predicted"/>
<protein>
    <submittedName>
        <fullName evidence="1">Uncharacterized protein</fullName>
    </submittedName>
</protein>
<dbReference type="Proteomes" id="UP001396334">
    <property type="component" value="Unassembled WGS sequence"/>
</dbReference>
<gene>
    <name evidence="1" type="ORF">V6N11_057812</name>
</gene>
<sequence length="84" mass="9440">MGEVNGEGGYCWTLVIFLPRVDNEAFQPSELPSDRSEASLDFGHSLSGLSRTGKPKTWLSLLLGLFWCRGRKSMARKARVVDYF</sequence>
<evidence type="ECO:0000313" key="2">
    <source>
        <dbReference type="Proteomes" id="UP001396334"/>
    </source>
</evidence>
<name>A0ABR1ZBM4_9ROSI</name>
<accession>A0ABR1ZBM4</accession>
<keyword evidence="2" id="KW-1185">Reference proteome</keyword>
<comment type="caution">
    <text evidence="1">The sequence shown here is derived from an EMBL/GenBank/DDBJ whole genome shotgun (WGS) entry which is preliminary data.</text>
</comment>
<reference evidence="1 2" key="1">
    <citation type="journal article" date="2024" name="G3 (Bethesda)">
        <title>Genome assembly of Hibiscus sabdariffa L. provides insights into metabolisms of medicinal natural products.</title>
        <authorList>
            <person name="Kim T."/>
        </authorList>
    </citation>
    <scope>NUCLEOTIDE SEQUENCE [LARGE SCALE GENOMIC DNA]</scope>
    <source>
        <strain evidence="1">TK-2024</strain>
        <tissue evidence="1">Old leaves</tissue>
    </source>
</reference>
<evidence type="ECO:0000313" key="1">
    <source>
        <dbReference type="EMBL" id="KAK8477688.1"/>
    </source>
</evidence>